<comment type="caution">
    <text evidence="2">The sequence shown here is derived from an EMBL/GenBank/DDBJ whole genome shotgun (WGS) entry which is preliminary data.</text>
</comment>
<gene>
    <name evidence="2" type="ORF">Sviol_64400</name>
</gene>
<protein>
    <submittedName>
        <fullName evidence="2">Uncharacterized protein</fullName>
    </submittedName>
</protein>
<keyword evidence="1" id="KW-0812">Transmembrane</keyword>
<accession>A0ABQ3QXQ7</accession>
<feature type="transmembrane region" description="Helical" evidence="1">
    <location>
        <begin position="68"/>
        <end position="87"/>
    </location>
</feature>
<dbReference type="EMBL" id="BNDY01000017">
    <property type="protein sequence ID" value="GHI42032.1"/>
    <property type="molecule type" value="Genomic_DNA"/>
</dbReference>
<feature type="transmembrane region" description="Helical" evidence="1">
    <location>
        <begin position="39"/>
        <end position="56"/>
    </location>
</feature>
<sequence>MEWLLPGAFAVLALPAGAALALGWVPARLRRRPGPLKVLGAGTIGVGAAMAVDSVPRAVHVSRAATDACSYAALALVSVAVLMAVMYDIRRGPSGRDAA</sequence>
<keyword evidence="3" id="KW-1185">Reference proteome</keyword>
<evidence type="ECO:0000256" key="1">
    <source>
        <dbReference type="SAM" id="Phobius"/>
    </source>
</evidence>
<evidence type="ECO:0000313" key="3">
    <source>
        <dbReference type="Proteomes" id="UP001050808"/>
    </source>
</evidence>
<proteinExistence type="predicted"/>
<name>A0ABQ3QXQ7_9ACTN</name>
<keyword evidence="1" id="KW-1133">Transmembrane helix</keyword>
<reference evidence="2" key="1">
    <citation type="submission" date="2024-05" db="EMBL/GenBank/DDBJ databases">
        <title>Whole genome shotgun sequence of Streptomyces violascens NBRC 12920.</title>
        <authorList>
            <person name="Komaki H."/>
            <person name="Tamura T."/>
        </authorList>
    </citation>
    <scope>NUCLEOTIDE SEQUENCE</scope>
    <source>
        <strain evidence="2">NBRC 12920</strain>
    </source>
</reference>
<evidence type="ECO:0000313" key="2">
    <source>
        <dbReference type="EMBL" id="GHI42032.1"/>
    </source>
</evidence>
<keyword evidence="1" id="KW-0472">Membrane</keyword>
<organism evidence="2 3">
    <name type="scientific">Streptomyces violascens</name>
    <dbReference type="NCBI Taxonomy" id="67381"/>
    <lineage>
        <taxon>Bacteria</taxon>
        <taxon>Bacillati</taxon>
        <taxon>Actinomycetota</taxon>
        <taxon>Actinomycetes</taxon>
        <taxon>Kitasatosporales</taxon>
        <taxon>Streptomycetaceae</taxon>
        <taxon>Streptomyces</taxon>
    </lineage>
</organism>
<dbReference type="Proteomes" id="UP001050808">
    <property type="component" value="Unassembled WGS sequence"/>
</dbReference>